<dbReference type="PATRIC" id="fig|28229.3.peg.1991"/>
<dbReference type="InterPro" id="IPR017911">
    <property type="entry name" value="MacB-like_ATP-bd"/>
</dbReference>
<comment type="similarity">
    <text evidence="4">Belongs to the ABC transporter superfamily. Macrolide exporter (TC 3.A.1.122) family.</text>
</comment>
<dbReference type="PROSITE" id="PS00211">
    <property type="entry name" value="ABC_TRANSPORTER_1"/>
    <property type="match status" value="1"/>
</dbReference>
<evidence type="ECO:0000259" key="5">
    <source>
        <dbReference type="PROSITE" id="PS50893"/>
    </source>
</evidence>
<dbReference type="EC" id="3.6.3.28" evidence="6"/>
<dbReference type="GO" id="GO:0005524">
    <property type="term" value="F:ATP binding"/>
    <property type="evidence" value="ECO:0007669"/>
    <property type="project" value="UniProtKB-KW"/>
</dbReference>
<proteinExistence type="inferred from homology"/>
<dbReference type="Proteomes" id="UP000029868">
    <property type="component" value="Unassembled WGS sequence"/>
</dbReference>
<dbReference type="GO" id="GO:1902495">
    <property type="term" value="C:transmembrane transporter complex"/>
    <property type="evidence" value="ECO:0007669"/>
    <property type="project" value="UniProtKB-ARBA"/>
</dbReference>
<gene>
    <name evidence="6" type="ORF">GAB14E_2367</name>
</gene>
<dbReference type="CDD" id="cd03255">
    <property type="entry name" value="ABC_MJ0796_LolCDE_FtsE"/>
    <property type="match status" value="1"/>
</dbReference>
<dbReference type="PROSITE" id="PS50893">
    <property type="entry name" value="ABC_TRANSPORTER_2"/>
    <property type="match status" value="1"/>
</dbReference>
<dbReference type="AlphaFoldDB" id="A0A099KVB3"/>
<feature type="domain" description="ABC transporter" evidence="5">
    <location>
        <begin position="5"/>
        <end position="244"/>
    </location>
</feature>
<keyword evidence="2" id="KW-0547">Nucleotide-binding</keyword>
<evidence type="ECO:0000313" key="7">
    <source>
        <dbReference type="Proteomes" id="UP000029868"/>
    </source>
</evidence>
<dbReference type="SMART" id="SM00382">
    <property type="entry name" value="AAA"/>
    <property type="match status" value="1"/>
</dbReference>
<evidence type="ECO:0000256" key="3">
    <source>
        <dbReference type="ARBA" id="ARBA00022840"/>
    </source>
</evidence>
<protein>
    <submittedName>
        <fullName evidence="6">Phosphonate-transporting ATPase</fullName>
        <ecNumber evidence="6">3.6.3.28</ecNumber>
    </submittedName>
</protein>
<dbReference type="GO" id="GO:0016887">
    <property type="term" value="F:ATP hydrolysis activity"/>
    <property type="evidence" value="ECO:0007669"/>
    <property type="project" value="InterPro"/>
</dbReference>
<dbReference type="RefSeq" id="WP_081967788.1">
    <property type="nucleotide sequence ID" value="NZ_JQEC01000021.1"/>
</dbReference>
<dbReference type="PANTHER" id="PTHR24220:SF86">
    <property type="entry name" value="ABC TRANSPORTER ABCH.1"/>
    <property type="match status" value="1"/>
</dbReference>
<dbReference type="InterPro" id="IPR017871">
    <property type="entry name" value="ABC_transporter-like_CS"/>
</dbReference>
<evidence type="ECO:0000256" key="1">
    <source>
        <dbReference type="ARBA" id="ARBA00022448"/>
    </source>
</evidence>
<sequence>MTTRISFNNIEKVYSTGAGKFSALSPLSLTFNAGDFIGLIGHSGSGKSTLLNLLSGIDHPTNGKAIIEGQDIGKLSEGKLARFRGINIGIVFQFFQLVPTLTVLENVVLAMDLVSVIPKSLRKDRALMLLEQTGVRRHYDKYPAKLSGGEQQRVAIARALANDPKILVADEPTGNLDSENSELIMSIFEECAKDGCLVIIATHEQDHQSRFSRVLTLGDGILQNDILKPTFNTKASDNSLKEGLAHVS</sequence>
<evidence type="ECO:0000256" key="4">
    <source>
        <dbReference type="ARBA" id="ARBA00038388"/>
    </source>
</evidence>
<reference evidence="6 7" key="1">
    <citation type="submission" date="2014-08" db="EMBL/GenBank/DDBJ databases">
        <title>Genomic and Phenotypic Diversity of Colwellia psychrerythraea strains from Disparate Marine Basins.</title>
        <authorList>
            <person name="Techtmann S.M."/>
            <person name="Stelling S.C."/>
            <person name="Utturkar S.M."/>
            <person name="Alshibli N."/>
            <person name="Harris A."/>
            <person name="Brown S.D."/>
            <person name="Hazen T.C."/>
        </authorList>
    </citation>
    <scope>NUCLEOTIDE SEQUENCE [LARGE SCALE GENOMIC DNA]</scope>
    <source>
        <strain evidence="6 7">GAB14E</strain>
    </source>
</reference>
<keyword evidence="1" id="KW-0813">Transport</keyword>
<organism evidence="6 7">
    <name type="scientific">Colwellia psychrerythraea</name>
    <name type="common">Vibrio psychroerythus</name>
    <dbReference type="NCBI Taxonomy" id="28229"/>
    <lineage>
        <taxon>Bacteria</taxon>
        <taxon>Pseudomonadati</taxon>
        <taxon>Pseudomonadota</taxon>
        <taxon>Gammaproteobacteria</taxon>
        <taxon>Alteromonadales</taxon>
        <taxon>Colwelliaceae</taxon>
        <taxon>Colwellia</taxon>
    </lineage>
</organism>
<accession>A0A099KVB3</accession>
<name>A0A099KVB3_COLPS</name>
<dbReference type="EMBL" id="JQEC01000021">
    <property type="protein sequence ID" value="KGJ93812.1"/>
    <property type="molecule type" value="Genomic_DNA"/>
</dbReference>
<dbReference type="InterPro" id="IPR027417">
    <property type="entry name" value="P-loop_NTPase"/>
</dbReference>
<keyword evidence="3" id="KW-0067">ATP-binding</keyword>
<dbReference type="FunFam" id="3.40.50.300:FF:000032">
    <property type="entry name" value="Export ABC transporter ATP-binding protein"/>
    <property type="match status" value="1"/>
</dbReference>
<evidence type="ECO:0000313" key="6">
    <source>
        <dbReference type="EMBL" id="KGJ93812.1"/>
    </source>
</evidence>
<evidence type="ECO:0000256" key="2">
    <source>
        <dbReference type="ARBA" id="ARBA00022741"/>
    </source>
</evidence>
<dbReference type="SUPFAM" id="SSF52540">
    <property type="entry name" value="P-loop containing nucleoside triphosphate hydrolases"/>
    <property type="match status" value="1"/>
</dbReference>
<dbReference type="PANTHER" id="PTHR24220">
    <property type="entry name" value="IMPORT ATP-BINDING PROTEIN"/>
    <property type="match status" value="1"/>
</dbReference>
<dbReference type="Pfam" id="PF00005">
    <property type="entry name" value="ABC_tran"/>
    <property type="match status" value="1"/>
</dbReference>
<dbReference type="GO" id="GO:0022857">
    <property type="term" value="F:transmembrane transporter activity"/>
    <property type="evidence" value="ECO:0007669"/>
    <property type="project" value="UniProtKB-ARBA"/>
</dbReference>
<dbReference type="InterPro" id="IPR003593">
    <property type="entry name" value="AAA+_ATPase"/>
</dbReference>
<dbReference type="InterPro" id="IPR015854">
    <property type="entry name" value="ABC_transpr_LolD-like"/>
</dbReference>
<dbReference type="InterPro" id="IPR003439">
    <property type="entry name" value="ABC_transporter-like_ATP-bd"/>
</dbReference>
<comment type="caution">
    <text evidence="6">The sequence shown here is derived from an EMBL/GenBank/DDBJ whole genome shotgun (WGS) entry which is preliminary data.</text>
</comment>
<keyword evidence="6" id="KW-0378">Hydrolase</keyword>
<dbReference type="GO" id="GO:0005886">
    <property type="term" value="C:plasma membrane"/>
    <property type="evidence" value="ECO:0007669"/>
    <property type="project" value="TreeGrafter"/>
</dbReference>
<dbReference type="OrthoDB" id="9802264at2"/>
<dbReference type="Gene3D" id="3.40.50.300">
    <property type="entry name" value="P-loop containing nucleotide triphosphate hydrolases"/>
    <property type="match status" value="1"/>
</dbReference>